<dbReference type="InterPro" id="IPR023753">
    <property type="entry name" value="FAD/NAD-binding_dom"/>
</dbReference>
<comment type="cofactor">
    <cofactor evidence="1">
        <name>FMN</name>
        <dbReference type="ChEBI" id="CHEBI:58210"/>
    </cofactor>
</comment>
<accession>A0ABQ1IKU7</accession>
<dbReference type="EMBL" id="BMDZ01000027">
    <property type="protein sequence ID" value="GGB42782.1"/>
    <property type="molecule type" value="Genomic_DNA"/>
</dbReference>
<organism evidence="6 7">
    <name type="scientific">Tistrella bauzanensis</name>
    <dbReference type="NCBI Taxonomy" id="657419"/>
    <lineage>
        <taxon>Bacteria</taxon>
        <taxon>Pseudomonadati</taxon>
        <taxon>Pseudomonadota</taxon>
        <taxon>Alphaproteobacteria</taxon>
        <taxon>Geminicoccales</taxon>
        <taxon>Geminicoccaceae</taxon>
        <taxon>Tistrella</taxon>
    </lineage>
</organism>
<dbReference type="PANTHER" id="PTHR42917">
    <property type="entry name" value="2,4-DIENOYL-COA REDUCTASE"/>
    <property type="match status" value="1"/>
</dbReference>
<evidence type="ECO:0000256" key="4">
    <source>
        <dbReference type="ARBA" id="ARBA00023002"/>
    </source>
</evidence>
<gene>
    <name evidence="6" type="ORF">GCM10011505_25220</name>
</gene>
<evidence type="ECO:0000313" key="7">
    <source>
        <dbReference type="Proteomes" id="UP000603352"/>
    </source>
</evidence>
<name>A0ABQ1IKU7_9PROT</name>
<dbReference type="Gene3D" id="3.50.50.60">
    <property type="entry name" value="FAD/NAD(P)-binding domain"/>
    <property type="match status" value="1"/>
</dbReference>
<reference evidence="7" key="1">
    <citation type="journal article" date="2019" name="Int. J. Syst. Evol. Microbiol.">
        <title>The Global Catalogue of Microorganisms (GCM) 10K type strain sequencing project: providing services to taxonomists for standard genome sequencing and annotation.</title>
        <authorList>
            <consortium name="The Broad Institute Genomics Platform"/>
            <consortium name="The Broad Institute Genome Sequencing Center for Infectious Disease"/>
            <person name="Wu L."/>
            <person name="Ma J."/>
        </authorList>
    </citation>
    <scope>NUCLEOTIDE SEQUENCE [LARGE SCALE GENOMIC DNA]</scope>
    <source>
        <strain evidence="7">CGMCC 1.10188</strain>
    </source>
</reference>
<protein>
    <recommendedName>
        <fullName evidence="5">FAD/NAD(P)-binding domain-containing protein</fullName>
    </recommendedName>
</protein>
<dbReference type="SUPFAM" id="SSF51905">
    <property type="entry name" value="FAD/NAD(P)-binding domain"/>
    <property type="match status" value="1"/>
</dbReference>
<evidence type="ECO:0000259" key="5">
    <source>
        <dbReference type="Pfam" id="PF07992"/>
    </source>
</evidence>
<comment type="caution">
    <text evidence="6">The sequence shown here is derived from an EMBL/GenBank/DDBJ whole genome shotgun (WGS) entry which is preliminary data.</text>
</comment>
<evidence type="ECO:0000256" key="2">
    <source>
        <dbReference type="ARBA" id="ARBA00022630"/>
    </source>
</evidence>
<sequence>MVLATGVVPRQPAIEGLDHPKVLGYLDVLRDRAPVGERVAIVGAGGIGFDVAELLSHPAGEGPPDIATFARDWGVDMDPASAGGVTRPAPQAAARQVHLLQRKSGRPGAGLGKTTGWIHRAALQARGVTMTGGVSYRRIGDDGVEIETGGAPATILADTVVICAGQEPERSLVAGLEAAGCTVHLIGGADLATELDAKRAIDQGTRLAAAI</sequence>
<evidence type="ECO:0000313" key="6">
    <source>
        <dbReference type="EMBL" id="GGB42782.1"/>
    </source>
</evidence>
<evidence type="ECO:0000256" key="3">
    <source>
        <dbReference type="ARBA" id="ARBA00022643"/>
    </source>
</evidence>
<feature type="domain" description="FAD/NAD(P)-binding" evidence="5">
    <location>
        <begin position="2"/>
        <end position="183"/>
    </location>
</feature>
<dbReference type="Pfam" id="PF07992">
    <property type="entry name" value="Pyr_redox_2"/>
    <property type="match status" value="1"/>
</dbReference>
<dbReference type="InterPro" id="IPR051793">
    <property type="entry name" value="NADH:flavin_oxidoreductase"/>
</dbReference>
<dbReference type="Proteomes" id="UP000603352">
    <property type="component" value="Unassembled WGS sequence"/>
</dbReference>
<keyword evidence="4" id="KW-0560">Oxidoreductase</keyword>
<keyword evidence="3" id="KW-0288">FMN</keyword>
<keyword evidence="7" id="KW-1185">Reference proteome</keyword>
<keyword evidence="2" id="KW-0285">Flavoprotein</keyword>
<dbReference type="PRINTS" id="PR00945">
    <property type="entry name" value="HGRDTASE"/>
</dbReference>
<dbReference type="PANTHER" id="PTHR42917:SF2">
    <property type="entry name" value="2,4-DIENOYL-COA REDUCTASE [(2E)-ENOYL-COA-PRODUCING]"/>
    <property type="match status" value="1"/>
</dbReference>
<proteinExistence type="predicted"/>
<dbReference type="InterPro" id="IPR036188">
    <property type="entry name" value="FAD/NAD-bd_sf"/>
</dbReference>
<evidence type="ECO:0000256" key="1">
    <source>
        <dbReference type="ARBA" id="ARBA00001917"/>
    </source>
</evidence>